<comment type="caution">
    <text evidence="4">The sequence shown here is derived from an EMBL/GenBank/DDBJ whole genome shotgun (WGS) entry which is preliminary data.</text>
</comment>
<keyword evidence="1 2" id="KW-0238">DNA-binding</keyword>
<reference evidence="4 5" key="1">
    <citation type="submission" date="2020-08" db="EMBL/GenBank/DDBJ databases">
        <title>Genomic Encyclopedia of Type Strains, Phase IV (KMG-IV): sequencing the most valuable type-strain genomes for metagenomic binning, comparative biology and taxonomic classification.</title>
        <authorList>
            <person name="Goeker M."/>
        </authorList>
    </citation>
    <scope>NUCLEOTIDE SEQUENCE [LARGE SCALE GENOMIC DNA]</scope>
    <source>
        <strain evidence="4 5">DSM 22198</strain>
    </source>
</reference>
<dbReference type="GO" id="GO:0000976">
    <property type="term" value="F:transcription cis-regulatory region binding"/>
    <property type="evidence" value="ECO:0007669"/>
    <property type="project" value="TreeGrafter"/>
</dbReference>
<dbReference type="InterPro" id="IPR050109">
    <property type="entry name" value="HTH-type_TetR-like_transc_reg"/>
</dbReference>
<dbReference type="PANTHER" id="PTHR30055:SF148">
    <property type="entry name" value="TETR-FAMILY TRANSCRIPTIONAL REGULATOR"/>
    <property type="match status" value="1"/>
</dbReference>
<dbReference type="Gene3D" id="1.10.357.10">
    <property type="entry name" value="Tetracycline Repressor, domain 2"/>
    <property type="match status" value="1"/>
</dbReference>
<evidence type="ECO:0000259" key="3">
    <source>
        <dbReference type="PROSITE" id="PS50977"/>
    </source>
</evidence>
<dbReference type="Pfam" id="PF00440">
    <property type="entry name" value="TetR_N"/>
    <property type="match status" value="1"/>
</dbReference>
<sequence>MDNATRSERTRAAVIKAALTIIARDGAGKLTLDAIARESGISKGGVMHQFKTKQAVLEALLEHQMVYSADVTRALLAKLGPDHPEAQLVAHIETLRDVVSNPHSVAFALLGAMAEDPQLLSTVRSETAPVVERIRAEAADPDLATLRWVAAQGLAVTTIFGLSPLGDEERARLFDLLADSRRWAAAGAGAKAF</sequence>
<evidence type="ECO:0000313" key="4">
    <source>
        <dbReference type="EMBL" id="MBB6251879.1"/>
    </source>
</evidence>
<dbReference type="PANTHER" id="PTHR30055">
    <property type="entry name" value="HTH-TYPE TRANSCRIPTIONAL REGULATOR RUTR"/>
    <property type="match status" value="1"/>
</dbReference>
<evidence type="ECO:0000313" key="5">
    <source>
        <dbReference type="Proteomes" id="UP000539175"/>
    </source>
</evidence>
<organism evidence="4 5">
    <name type="scientific">Nitrospirillum iridis</name>
    <dbReference type="NCBI Taxonomy" id="765888"/>
    <lineage>
        <taxon>Bacteria</taxon>
        <taxon>Pseudomonadati</taxon>
        <taxon>Pseudomonadota</taxon>
        <taxon>Alphaproteobacteria</taxon>
        <taxon>Rhodospirillales</taxon>
        <taxon>Azospirillaceae</taxon>
        <taxon>Nitrospirillum</taxon>
    </lineage>
</organism>
<evidence type="ECO:0000256" key="2">
    <source>
        <dbReference type="PROSITE-ProRule" id="PRU00335"/>
    </source>
</evidence>
<protein>
    <submittedName>
        <fullName evidence="4">AcrR family transcriptional regulator</fullName>
    </submittedName>
</protein>
<dbReference type="AlphaFoldDB" id="A0A7X0EEW7"/>
<evidence type="ECO:0000256" key="1">
    <source>
        <dbReference type="ARBA" id="ARBA00023125"/>
    </source>
</evidence>
<dbReference type="GO" id="GO:0003700">
    <property type="term" value="F:DNA-binding transcription factor activity"/>
    <property type="evidence" value="ECO:0007669"/>
    <property type="project" value="TreeGrafter"/>
</dbReference>
<proteinExistence type="predicted"/>
<dbReference type="RefSeq" id="WP_184800727.1">
    <property type="nucleotide sequence ID" value="NZ_JACIIZ010000006.1"/>
</dbReference>
<feature type="DNA-binding region" description="H-T-H motif" evidence="2">
    <location>
        <begin position="31"/>
        <end position="50"/>
    </location>
</feature>
<dbReference type="Pfam" id="PF17937">
    <property type="entry name" value="TetR_C_28"/>
    <property type="match status" value="1"/>
</dbReference>
<name>A0A7X0EEW7_9PROT</name>
<dbReference type="EMBL" id="JACIIZ010000006">
    <property type="protein sequence ID" value="MBB6251879.1"/>
    <property type="molecule type" value="Genomic_DNA"/>
</dbReference>
<accession>A0A7X0EEW7</accession>
<dbReference type="InterPro" id="IPR001647">
    <property type="entry name" value="HTH_TetR"/>
</dbReference>
<keyword evidence="5" id="KW-1185">Reference proteome</keyword>
<dbReference type="InterPro" id="IPR009057">
    <property type="entry name" value="Homeodomain-like_sf"/>
</dbReference>
<dbReference type="Proteomes" id="UP000539175">
    <property type="component" value="Unassembled WGS sequence"/>
</dbReference>
<dbReference type="PROSITE" id="PS50977">
    <property type="entry name" value="HTH_TETR_2"/>
    <property type="match status" value="1"/>
</dbReference>
<gene>
    <name evidence="4" type="ORF">FHS74_002439</name>
</gene>
<dbReference type="InterPro" id="IPR041479">
    <property type="entry name" value="TetR_CgmR_C"/>
</dbReference>
<feature type="domain" description="HTH tetR-type" evidence="3">
    <location>
        <begin position="8"/>
        <end position="68"/>
    </location>
</feature>
<dbReference type="PRINTS" id="PR00455">
    <property type="entry name" value="HTHTETR"/>
</dbReference>
<dbReference type="SUPFAM" id="SSF46689">
    <property type="entry name" value="Homeodomain-like"/>
    <property type="match status" value="1"/>
</dbReference>